<feature type="compositionally biased region" description="Low complexity" evidence="2">
    <location>
        <begin position="204"/>
        <end position="222"/>
    </location>
</feature>
<keyword evidence="5" id="KW-1185">Reference proteome</keyword>
<feature type="domain" description="FHA" evidence="3">
    <location>
        <begin position="379"/>
        <end position="431"/>
    </location>
</feature>
<evidence type="ECO:0000256" key="1">
    <source>
        <dbReference type="ARBA" id="ARBA00022553"/>
    </source>
</evidence>
<dbReference type="PROSITE" id="PS50006">
    <property type="entry name" value="FHA_DOMAIN"/>
    <property type="match status" value="1"/>
</dbReference>
<evidence type="ECO:0000313" key="5">
    <source>
        <dbReference type="Proteomes" id="UP001589608"/>
    </source>
</evidence>
<dbReference type="EMBL" id="JBHMCA010000023">
    <property type="protein sequence ID" value="MFB9443912.1"/>
    <property type="molecule type" value="Genomic_DNA"/>
</dbReference>
<dbReference type="InterPro" id="IPR008984">
    <property type="entry name" value="SMAD_FHA_dom_sf"/>
</dbReference>
<proteinExistence type="predicted"/>
<feature type="compositionally biased region" description="Basic and acidic residues" evidence="2">
    <location>
        <begin position="163"/>
        <end position="172"/>
    </location>
</feature>
<comment type="caution">
    <text evidence="4">The sequence shown here is derived from an EMBL/GenBank/DDBJ whole genome shotgun (WGS) entry which is preliminary data.</text>
</comment>
<dbReference type="InterPro" id="IPR000253">
    <property type="entry name" value="FHA_dom"/>
</dbReference>
<name>A0ABV5M508_9ACTN</name>
<feature type="compositionally biased region" description="Basic and acidic residues" evidence="2">
    <location>
        <begin position="256"/>
        <end position="268"/>
    </location>
</feature>
<evidence type="ECO:0000313" key="4">
    <source>
        <dbReference type="EMBL" id="MFB9443912.1"/>
    </source>
</evidence>
<dbReference type="Proteomes" id="UP001589608">
    <property type="component" value="Unassembled WGS sequence"/>
</dbReference>
<protein>
    <recommendedName>
        <fullName evidence="3">FHA domain-containing protein</fullName>
    </recommendedName>
</protein>
<evidence type="ECO:0000259" key="3">
    <source>
        <dbReference type="PROSITE" id="PS50006"/>
    </source>
</evidence>
<evidence type="ECO:0000256" key="2">
    <source>
        <dbReference type="SAM" id="MobiDB-lite"/>
    </source>
</evidence>
<dbReference type="SUPFAM" id="SSF49879">
    <property type="entry name" value="SMAD/FHA domain"/>
    <property type="match status" value="1"/>
</dbReference>
<accession>A0ABV5M508</accession>
<dbReference type="Gene3D" id="2.60.200.20">
    <property type="match status" value="1"/>
</dbReference>
<gene>
    <name evidence="4" type="ORF">ACFFTR_12550</name>
</gene>
<feature type="region of interest" description="Disordered" evidence="2">
    <location>
        <begin position="148"/>
        <end position="283"/>
    </location>
</feature>
<dbReference type="RefSeq" id="WP_223099170.1">
    <property type="nucleotide sequence ID" value="NZ_CP061913.1"/>
</dbReference>
<reference evidence="4 5" key="1">
    <citation type="submission" date="2024-09" db="EMBL/GenBank/DDBJ databases">
        <authorList>
            <person name="Sun Q."/>
            <person name="Mori K."/>
        </authorList>
    </citation>
    <scope>NUCLEOTIDE SEQUENCE [LARGE SCALE GENOMIC DNA]</scope>
    <source>
        <strain evidence="4 5">JCM 3307</strain>
    </source>
</reference>
<organism evidence="4 5">
    <name type="scientific">Dactylosporangium vinaceum</name>
    <dbReference type="NCBI Taxonomy" id="53362"/>
    <lineage>
        <taxon>Bacteria</taxon>
        <taxon>Bacillati</taxon>
        <taxon>Actinomycetota</taxon>
        <taxon>Actinomycetes</taxon>
        <taxon>Micromonosporales</taxon>
        <taxon>Micromonosporaceae</taxon>
        <taxon>Dactylosporangium</taxon>
    </lineage>
</organism>
<feature type="compositionally biased region" description="Basic and acidic residues" evidence="2">
    <location>
        <begin position="186"/>
        <end position="196"/>
    </location>
</feature>
<keyword evidence="1" id="KW-0597">Phosphoprotein</keyword>
<sequence length="498" mass="53036">MRFEISRVMDTIEQRLTTDITLAQAVVDLAEVARFVPLDGGRPINLLRLGMVVDALSRYLIDAGAMLYPVAGREVLSEAALTSKERMVLGRWADDGLIEVTPVVADRPAEIADFTGLPLVVIRDLPPQAKTRFTWISDSPERLLRLTPRAGGAVLTPGGDPLPPKDGKERLVIRGQATLPIVPSDPADKTEEKEMAEPSPAESSDTPADGDTPAADAAAAGSAGAGSAGAGVDTAGAEPAKAAGATAAQAGAGEGSGKDEKRAEKGGRPDGLQSFTARGAQRFGRTRVVRRRFTRADPSGVGASLMAREWRCKVPECPAFGQIRRIGQPVPRMRAGVPACPRHGEAVKDIGPRPAAFAIAIVVEDLARRRFVVSADHPVIVGKEPADPDDISVAAWLHEAAAAWISKEHVKLEVTAGRLQVTDTSENGTLIWKRSSPDIKEEAERIYRKSYRLDGWDSIELYTGVELVVGDHRLQTVVGSEPASVLLDAPTVALRLVD</sequence>
<feature type="compositionally biased region" description="Low complexity" evidence="2">
    <location>
        <begin position="230"/>
        <end position="251"/>
    </location>
</feature>